<keyword evidence="8" id="KW-0282">Flagellum</keyword>
<feature type="transmembrane region" description="Helical" evidence="7">
    <location>
        <begin position="21"/>
        <end position="41"/>
    </location>
</feature>
<feature type="compositionally biased region" description="Pro residues" evidence="6">
    <location>
        <begin position="77"/>
        <end position="87"/>
    </location>
</feature>
<keyword evidence="5 7" id="KW-0472">Membrane</keyword>
<protein>
    <submittedName>
        <fullName evidence="8">Flagellar biosynthesis protein, FliO</fullName>
    </submittedName>
</protein>
<evidence type="ECO:0000256" key="4">
    <source>
        <dbReference type="ARBA" id="ARBA00022989"/>
    </source>
</evidence>
<feature type="region of interest" description="Disordered" evidence="6">
    <location>
        <begin position="157"/>
        <end position="201"/>
    </location>
</feature>
<feature type="compositionally biased region" description="Low complexity" evidence="6">
    <location>
        <begin position="129"/>
        <end position="139"/>
    </location>
</feature>
<evidence type="ECO:0000256" key="1">
    <source>
        <dbReference type="ARBA" id="ARBA00004236"/>
    </source>
</evidence>
<proteinExistence type="predicted"/>
<feature type="compositionally biased region" description="Polar residues" evidence="6">
    <location>
        <begin position="112"/>
        <end position="126"/>
    </location>
</feature>
<accession>A0A518GGL3</accession>
<feature type="compositionally biased region" description="Low complexity" evidence="6">
    <location>
        <begin position="164"/>
        <end position="179"/>
    </location>
</feature>
<feature type="transmembrane region" description="Helical" evidence="7">
    <location>
        <begin position="205"/>
        <end position="230"/>
    </location>
</feature>
<dbReference type="EMBL" id="CP036298">
    <property type="protein sequence ID" value="QDV27734.1"/>
    <property type="molecule type" value="Genomic_DNA"/>
</dbReference>
<dbReference type="Pfam" id="PF04347">
    <property type="entry name" value="FliO"/>
    <property type="match status" value="1"/>
</dbReference>
<feature type="region of interest" description="Disordered" evidence="6">
    <location>
        <begin position="57"/>
        <end position="139"/>
    </location>
</feature>
<keyword evidence="8" id="KW-0969">Cilium</keyword>
<keyword evidence="4 7" id="KW-1133">Transmembrane helix</keyword>
<dbReference type="GO" id="GO:0044781">
    <property type="term" value="P:bacterial-type flagellum organization"/>
    <property type="evidence" value="ECO:0007669"/>
    <property type="project" value="InterPro"/>
</dbReference>
<name>A0A518GGL3_9BACT</name>
<evidence type="ECO:0000313" key="8">
    <source>
        <dbReference type="EMBL" id="QDV27734.1"/>
    </source>
</evidence>
<dbReference type="KEGG" id="ahel:Q31a_61270"/>
<dbReference type="RefSeq" id="WP_145085563.1">
    <property type="nucleotide sequence ID" value="NZ_CP036298.1"/>
</dbReference>
<sequence>MRPTDLLVARDLGRPRLSPPVCAVIQVPGLLAVVVGCWLWGSLCPSRLFAQADFPGGSRSSIASSSGNLHGQEATPHAPPVGSPFPTAPGAGMRSRPAAGWTMRGSEDPQSEHSSPQAVGNASASDPYSHPSPRVVAASASQPVSAAAYSSVAPQETSDISTPAAPAGSAAAANESASAKRTPFSPSPRALGQVDSDSPGKSGSLISTMMSVGSSLLIVIGLFLGVAWCYRKTSNTALGGGLPKHVVKILGKTPIAPRQHLLLVRFGSKLVLVSMAQGEARTLSEITDPLEVDEIAGMCESSQPGSITNSFRSILSQGESV</sequence>
<dbReference type="GO" id="GO:0016020">
    <property type="term" value="C:membrane"/>
    <property type="evidence" value="ECO:0007669"/>
    <property type="project" value="InterPro"/>
</dbReference>
<feature type="compositionally biased region" description="Low complexity" evidence="6">
    <location>
        <begin position="57"/>
        <end position="67"/>
    </location>
</feature>
<keyword evidence="9" id="KW-1185">Reference proteome</keyword>
<dbReference type="Proteomes" id="UP000318017">
    <property type="component" value="Chromosome"/>
</dbReference>
<reference evidence="8 9" key="1">
    <citation type="submission" date="2019-02" db="EMBL/GenBank/DDBJ databases">
        <title>Deep-cultivation of Planctomycetes and their phenomic and genomic characterization uncovers novel biology.</title>
        <authorList>
            <person name="Wiegand S."/>
            <person name="Jogler M."/>
            <person name="Boedeker C."/>
            <person name="Pinto D."/>
            <person name="Vollmers J."/>
            <person name="Rivas-Marin E."/>
            <person name="Kohn T."/>
            <person name="Peeters S.H."/>
            <person name="Heuer A."/>
            <person name="Rast P."/>
            <person name="Oberbeckmann S."/>
            <person name="Bunk B."/>
            <person name="Jeske O."/>
            <person name="Meyerdierks A."/>
            <person name="Storesund J.E."/>
            <person name="Kallscheuer N."/>
            <person name="Luecker S."/>
            <person name="Lage O.M."/>
            <person name="Pohl T."/>
            <person name="Merkel B.J."/>
            <person name="Hornburger P."/>
            <person name="Mueller R.-W."/>
            <person name="Bruemmer F."/>
            <person name="Labrenz M."/>
            <person name="Spormann A.M."/>
            <person name="Op den Camp H."/>
            <person name="Overmann J."/>
            <person name="Amann R."/>
            <person name="Jetten M.S.M."/>
            <person name="Mascher T."/>
            <person name="Medema M.H."/>
            <person name="Devos D.P."/>
            <person name="Kaster A.-K."/>
            <person name="Ovreas L."/>
            <person name="Rohde M."/>
            <person name="Galperin M.Y."/>
            <person name="Jogler C."/>
        </authorList>
    </citation>
    <scope>NUCLEOTIDE SEQUENCE [LARGE SCALE GENOMIC DNA]</scope>
    <source>
        <strain evidence="8 9">Q31a</strain>
    </source>
</reference>
<evidence type="ECO:0000256" key="2">
    <source>
        <dbReference type="ARBA" id="ARBA00022475"/>
    </source>
</evidence>
<organism evidence="8 9">
    <name type="scientific">Aureliella helgolandensis</name>
    <dbReference type="NCBI Taxonomy" id="2527968"/>
    <lineage>
        <taxon>Bacteria</taxon>
        <taxon>Pseudomonadati</taxon>
        <taxon>Planctomycetota</taxon>
        <taxon>Planctomycetia</taxon>
        <taxon>Pirellulales</taxon>
        <taxon>Pirellulaceae</taxon>
        <taxon>Aureliella</taxon>
    </lineage>
</organism>
<evidence type="ECO:0000256" key="3">
    <source>
        <dbReference type="ARBA" id="ARBA00022692"/>
    </source>
</evidence>
<evidence type="ECO:0000313" key="9">
    <source>
        <dbReference type="Proteomes" id="UP000318017"/>
    </source>
</evidence>
<gene>
    <name evidence="8" type="ORF">Q31a_61270</name>
</gene>
<comment type="subcellular location">
    <subcellularLocation>
        <location evidence="1">Cell membrane</location>
    </subcellularLocation>
</comment>
<dbReference type="AlphaFoldDB" id="A0A518GGL3"/>
<evidence type="ECO:0000256" key="6">
    <source>
        <dbReference type="SAM" id="MobiDB-lite"/>
    </source>
</evidence>
<evidence type="ECO:0000256" key="5">
    <source>
        <dbReference type="ARBA" id="ARBA00023136"/>
    </source>
</evidence>
<evidence type="ECO:0000256" key="7">
    <source>
        <dbReference type="SAM" id="Phobius"/>
    </source>
</evidence>
<dbReference type="OrthoDB" id="212262at2"/>
<keyword evidence="8" id="KW-0966">Cell projection</keyword>
<keyword evidence="3 7" id="KW-0812">Transmembrane</keyword>
<keyword evidence="2" id="KW-1003">Cell membrane</keyword>
<dbReference type="InterPro" id="IPR022781">
    <property type="entry name" value="Flagellar_biosynth_FliO"/>
</dbReference>